<evidence type="ECO:0000256" key="10">
    <source>
        <dbReference type="ARBA" id="ARBA00047445"/>
    </source>
</evidence>
<feature type="binding site" evidence="13">
    <location>
        <begin position="271"/>
        <end position="273"/>
    </location>
    <ligand>
        <name>substrate</name>
    </ligand>
</feature>
<feature type="domain" description="Quinolinate phosphoribosyl transferase C-terminal" evidence="14">
    <location>
        <begin position="122"/>
        <end position="307"/>
    </location>
</feature>
<evidence type="ECO:0000256" key="4">
    <source>
        <dbReference type="ARBA" id="ARBA00011218"/>
    </source>
</evidence>
<dbReference type="InterPro" id="IPR002638">
    <property type="entry name" value="Quinolinate_PRibosylTrfase_C"/>
</dbReference>
<dbReference type="AlphaFoldDB" id="A0A517Y5F0"/>
<evidence type="ECO:0000256" key="6">
    <source>
        <dbReference type="ARBA" id="ARBA00022642"/>
    </source>
</evidence>
<sequence length="310" mass="33744">MAKEYRQLTWDADVEHDCRQLVRLAILEDLERGHDWTTVALASEEARSVANLVARQSGVIAGIEAARITLEEMEIAASWEPQVADGAKVERGALVARLRGPARGLLTAERTLLNLMGRMSGIATLTSEYVAAVAGTGARVYDTRKTTPGWRRLEKYSVRCGGGHNHRLGLFDGVLIKDNHLALGREGSAATRYTPAQAVQRAKAFLYEHGAGQERFAEMMVEVEVDSLAQLREVLPAGPDIVLLDNMPPDVLRQAVAIRNELAPHIELEASGGITLKTIRSVAETGVERISSGALTHSAIVLDVALDWQE</sequence>
<dbReference type="Proteomes" id="UP000315017">
    <property type="component" value="Chromosome"/>
</dbReference>
<evidence type="ECO:0000259" key="15">
    <source>
        <dbReference type="Pfam" id="PF02749"/>
    </source>
</evidence>
<keyword evidence="17" id="KW-1185">Reference proteome</keyword>
<evidence type="ECO:0000313" key="16">
    <source>
        <dbReference type="EMBL" id="QDU25352.1"/>
    </source>
</evidence>
<dbReference type="GO" id="GO:0034213">
    <property type="term" value="P:quinolinate catabolic process"/>
    <property type="evidence" value="ECO:0007669"/>
    <property type="project" value="TreeGrafter"/>
</dbReference>
<evidence type="ECO:0000256" key="7">
    <source>
        <dbReference type="ARBA" id="ARBA00022676"/>
    </source>
</evidence>
<feature type="binding site" evidence="13">
    <location>
        <position position="224"/>
    </location>
    <ligand>
        <name>substrate</name>
    </ligand>
</feature>
<feature type="binding site" evidence="13">
    <location>
        <begin position="292"/>
        <end position="294"/>
    </location>
    <ligand>
        <name>substrate</name>
    </ligand>
</feature>
<evidence type="ECO:0000259" key="14">
    <source>
        <dbReference type="Pfam" id="PF01729"/>
    </source>
</evidence>
<dbReference type="Gene3D" id="3.20.20.70">
    <property type="entry name" value="Aldolase class I"/>
    <property type="match status" value="1"/>
</dbReference>
<evidence type="ECO:0000256" key="9">
    <source>
        <dbReference type="ARBA" id="ARBA00033102"/>
    </source>
</evidence>
<dbReference type="NCBIfam" id="TIGR00078">
    <property type="entry name" value="nadC"/>
    <property type="match status" value="1"/>
</dbReference>
<dbReference type="SUPFAM" id="SSF51690">
    <property type="entry name" value="Nicotinate/Quinolinate PRTase C-terminal domain-like"/>
    <property type="match status" value="1"/>
</dbReference>
<dbReference type="CDD" id="cd01572">
    <property type="entry name" value="QPRTase"/>
    <property type="match status" value="1"/>
</dbReference>
<feature type="binding site" evidence="13">
    <location>
        <position position="167"/>
    </location>
    <ligand>
        <name>substrate</name>
    </ligand>
</feature>
<dbReference type="PANTHER" id="PTHR32179">
    <property type="entry name" value="NICOTINATE-NUCLEOTIDE PYROPHOSPHORYLASE [CARBOXYLATING]"/>
    <property type="match status" value="1"/>
</dbReference>
<dbReference type="RefSeq" id="WP_145084156.1">
    <property type="nucleotide sequence ID" value="NZ_CP036274.1"/>
</dbReference>
<keyword evidence="7 12" id="KW-0328">Glycosyltransferase</keyword>
<evidence type="ECO:0000256" key="5">
    <source>
        <dbReference type="ARBA" id="ARBA00011944"/>
    </source>
</evidence>
<dbReference type="GO" id="GO:0004514">
    <property type="term" value="F:nicotinate-nucleotide diphosphorylase (carboxylating) activity"/>
    <property type="evidence" value="ECO:0007669"/>
    <property type="project" value="UniProtKB-EC"/>
</dbReference>
<evidence type="ECO:0000256" key="2">
    <source>
        <dbReference type="ARBA" id="ARBA00004893"/>
    </source>
</evidence>
<comment type="pathway">
    <text evidence="2">Cofactor biosynthesis; NAD(+) biosynthesis; nicotinate D-ribonucleotide from quinolinate: step 1/1.</text>
</comment>
<dbReference type="EMBL" id="CP036274">
    <property type="protein sequence ID" value="QDU25352.1"/>
    <property type="molecule type" value="Genomic_DNA"/>
</dbReference>
<dbReference type="FunFam" id="3.90.1170.20:FF:000001">
    <property type="entry name" value="Nicotinate-nucleotide diphosphorylase (Carboxylating)"/>
    <property type="match status" value="1"/>
</dbReference>
<dbReference type="FunFam" id="3.20.20.70:FF:000030">
    <property type="entry name" value="Nicotinate-nucleotide pyrophosphorylase, carboxylating"/>
    <property type="match status" value="1"/>
</dbReference>
<comment type="subunit">
    <text evidence="4">Hexamer formed by 3 homodimers.</text>
</comment>
<name>A0A517Y5F0_9BACT</name>
<evidence type="ECO:0000256" key="8">
    <source>
        <dbReference type="ARBA" id="ARBA00022679"/>
    </source>
</evidence>
<evidence type="ECO:0000256" key="12">
    <source>
        <dbReference type="PIRNR" id="PIRNR006250"/>
    </source>
</evidence>
<feature type="binding site" evidence="13">
    <location>
        <position position="177"/>
    </location>
    <ligand>
        <name>substrate</name>
    </ligand>
</feature>
<evidence type="ECO:0000256" key="1">
    <source>
        <dbReference type="ARBA" id="ARBA00003237"/>
    </source>
</evidence>
<dbReference type="EC" id="2.4.2.19" evidence="5"/>
<dbReference type="OrthoDB" id="9782546at2"/>
<keyword evidence="8 12" id="KW-0808">Transferase</keyword>
<dbReference type="Pfam" id="PF01729">
    <property type="entry name" value="QRPTase_C"/>
    <property type="match status" value="1"/>
</dbReference>
<evidence type="ECO:0000256" key="3">
    <source>
        <dbReference type="ARBA" id="ARBA00009400"/>
    </source>
</evidence>
<evidence type="ECO:0000256" key="11">
    <source>
        <dbReference type="ARBA" id="ARBA00069173"/>
    </source>
</evidence>
<reference evidence="16 17" key="1">
    <citation type="submission" date="2019-02" db="EMBL/GenBank/DDBJ databases">
        <title>Deep-cultivation of Planctomycetes and their phenomic and genomic characterization uncovers novel biology.</title>
        <authorList>
            <person name="Wiegand S."/>
            <person name="Jogler M."/>
            <person name="Boedeker C."/>
            <person name="Pinto D."/>
            <person name="Vollmers J."/>
            <person name="Rivas-Marin E."/>
            <person name="Kohn T."/>
            <person name="Peeters S.H."/>
            <person name="Heuer A."/>
            <person name="Rast P."/>
            <person name="Oberbeckmann S."/>
            <person name="Bunk B."/>
            <person name="Jeske O."/>
            <person name="Meyerdierks A."/>
            <person name="Storesund J.E."/>
            <person name="Kallscheuer N."/>
            <person name="Luecker S."/>
            <person name="Lage O.M."/>
            <person name="Pohl T."/>
            <person name="Merkel B.J."/>
            <person name="Hornburger P."/>
            <person name="Mueller R.-W."/>
            <person name="Bruemmer F."/>
            <person name="Labrenz M."/>
            <person name="Spormann A.M."/>
            <person name="Op den Camp H."/>
            <person name="Overmann J."/>
            <person name="Amann R."/>
            <person name="Jetten M.S.M."/>
            <person name="Mascher T."/>
            <person name="Medema M.H."/>
            <person name="Devos D.P."/>
            <person name="Kaster A.-K."/>
            <person name="Ovreas L."/>
            <person name="Rohde M."/>
            <person name="Galperin M.Y."/>
            <person name="Jogler C."/>
        </authorList>
    </citation>
    <scope>NUCLEOTIDE SEQUENCE [LARGE SCALE GENOMIC DNA]</scope>
    <source>
        <strain evidence="16 17">ETA_A8</strain>
    </source>
</reference>
<protein>
    <recommendedName>
        <fullName evidence="11">Probable nicotinate-nucleotide pyrophosphorylase [carboxylating]</fullName>
        <ecNumber evidence="5">2.4.2.19</ecNumber>
    </recommendedName>
    <alternativeName>
        <fullName evidence="9">Quinolinate phosphoribosyltransferase [decarboxylating]</fullName>
    </alternativeName>
</protein>
<dbReference type="PANTHER" id="PTHR32179:SF3">
    <property type="entry name" value="NICOTINATE-NUCLEOTIDE PYROPHOSPHORYLASE [CARBOXYLATING]"/>
    <property type="match status" value="1"/>
</dbReference>
<dbReference type="InterPro" id="IPR004393">
    <property type="entry name" value="NadC"/>
</dbReference>
<organism evidence="16 17">
    <name type="scientific">Anatilimnocola aggregata</name>
    <dbReference type="NCBI Taxonomy" id="2528021"/>
    <lineage>
        <taxon>Bacteria</taxon>
        <taxon>Pseudomonadati</taxon>
        <taxon>Planctomycetota</taxon>
        <taxon>Planctomycetia</taxon>
        <taxon>Pirellulales</taxon>
        <taxon>Pirellulaceae</taxon>
        <taxon>Anatilimnocola</taxon>
    </lineage>
</organism>
<dbReference type="InterPro" id="IPR037128">
    <property type="entry name" value="Quinolinate_PRibosylTase_N_sf"/>
</dbReference>
<dbReference type="PIRSF" id="PIRSF006250">
    <property type="entry name" value="NadC_ModD"/>
    <property type="match status" value="1"/>
</dbReference>
<feature type="binding site" evidence="13">
    <location>
        <position position="245"/>
    </location>
    <ligand>
        <name>substrate</name>
    </ligand>
</feature>
<feature type="binding site" evidence="13">
    <location>
        <begin position="143"/>
        <end position="145"/>
    </location>
    <ligand>
        <name>substrate</name>
    </ligand>
</feature>
<feature type="binding site" evidence="13">
    <location>
        <position position="110"/>
    </location>
    <ligand>
        <name>substrate</name>
    </ligand>
</feature>
<dbReference type="InterPro" id="IPR027277">
    <property type="entry name" value="NadC/ModD"/>
</dbReference>
<comment type="catalytic activity">
    <reaction evidence="10">
        <text>nicotinate beta-D-ribonucleotide + CO2 + diphosphate = quinolinate + 5-phospho-alpha-D-ribose 1-diphosphate + 2 H(+)</text>
        <dbReference type="Rhea" id="RHEA:12733"/>
        <dbReference type="ChEBI" id="CHEBI:15378"/>
        <dbReference type="ChEBI" id="CHEBI:16526"/>
        <dbReference type="ChEBI" id="CHEBI:29959"/>
        <dbReference type="ChEBI" id="CHEBI:33019"/>
        <dbReference type="ChEBI" id="CHEBI:57502"/>
        <dbReference type="ChEBI" id="CHEBI:58017"/>
        <dbReference type="EC" id="2.4.2.19"/>
    </reaction>
</comment>
<dbReference type="KEGG" id="aagg:ETAA8_04180"/>
<dbReference type="GO" id="GO:0009435">
    <property type="term" value="P:NAD+ biosynthetic process"/>
    <property type="evidence" value="ECO:0007669"/>
    <property type="project" value="UniProtKB-UniPathway"/>
</dbReference>
<evidence type="ECO:0000313" key="17">
    <source>
        <dbReference type="Proteomes" id="UP000315017"/>
    </source>
</evidence>
<comment type="similarity">
    <text evidence="3 12">Belongs to the NadC/ModD family.</text>
</comment>
<comment type="function">
    <text evidence="1">Involved in the catabolism of quinolinic acid (QA).</text>
</comment>
<dbReference type="InterPro" id="IPR022412">
    <property type="entry name" value="Quinolinate_PRibosylTrfase_N"/>
</dbReference>
<keyword evidence="6" id="KW-0662">Pyridine nucleotide biosynthesis</keyword>
<dbReference type="Pfam" id="PF02749">
    <property type="entry name" value="QRPTase_N"/>
    <property type="match status" value="1"/>
</dbReference>
<dbReference type="GO" id="GO:0005737">
    <property type="term" value="C:cytoplasm"/>
    <property type="evidence" value="ECO:0007669"/>
    <property type="project" value="TreeGrafter"/>
</dbReference>
<evidence type="ECO:0000256" key="13">
    <source>
        <dbReference type="PIRSR" id="PIRSR006250-1"/>
    </source>
</evidence>
<dbReference type="UniPathway" id="UPA00253">
    <property type="reaction ID" value="UER00331"/>
</dbReference>
<gene>
    <name evidence="16" type="primary">nadC</name>
    <name evidence="16" type="ORF">ETAA8_04180</name>
</gene>
<feature type="domain" description="Quinolinate phosphoribosyl transferase N-terminal" evidence="15">
    <location>
        <begin position="35"/>
        <end position="120"/>
    </location>
</feature>
<dbReference type="Gene3D" id="3.90.1170.20">
    <property type="entry name" value="Quinolinate phosphoribosyl transferase, N-terminal domain"/>
    <property type="match status" value="1"/>
</dbReference>
<proteinExistence type="inferred from homology"/>
<accession>A0A517Y5F0</accession>
<dbReference type="InterPro" id="IPR013785">
    <property type="entry name" value="Aldolase_TIM"/>
</dbReference>
<dbReference type="InterPro" id="IPR036068">
    <property type="entry name" value="Nicotinate_pribotase-like_C"/>
</dbReference>
<dbReference type="SUPFAM" id="SSF54675">
    <property type="entry name" value="Nicotinate/Quinolinate PRTase N-terminal domain-like"/>
    <property type="match status" value="1"/>
</dbReference>